<dbReference type="EMBL" id="JAXOJX010000086">
    <property type="protein sequence ID" value="MDZ5460863.1"/>
    <property type="molecule type" value="Genomic_DNA"/>
</dbReference>
<proteinExistence type="inferred from homology"/>
<dbReference type="InterPro" id="IPR043133">
    <property type="entry name" value="GTP-CH-I_C/QueF"/>
</dbReference>
<dbReference type="SMART" id="SM00905">
    <property type="entry name" value="FolB"/>
    <property type="match status" value="1"/>
</dbReference>
<dbReference type="GO" id="GO:0004150">
    <property type="term" value="F:dihydroneopterin aldolase activity"/>
    <property type="evidence" value="ECO:0007669"/>
    <property type="project" value="UniProtKB-EC"/>
</dbReference>
<dbReference type="NCBIfam" id="TIGR00526">
    <property type="entry name" value="folB_dom"/>
    <property type="match status" value="1"/>
</dbReference>
<evidence type="ECO:0000256" key="5">
    <source>
        <dbReference type="ARBA" id="ARBA00023239"/>
    </source>
</evidence>
<dbReference type="NCBIfam" id="TIGR00525">
    <property type="entry name" value="folB"/>
    <property type="match status" value="1"/>
</dbReference>
<dbReference type="PANTHER" id="PTHR42844">
    <property type="entry name" value="DIHYDRONEOPTERIN ALDOLASE 1-RELATED"/>
    <property type="match status" value="1"/>
</dbReference>
<keyword evidence="9" id="KW-1185">Reference proteome</keyword>
<dbReference type="InterPro" id="IPR006157">
    <property type="entry name" value="FolB_dom"/>
</dbReference>
<comment type="function">
    <text evidence="6">Catalyzes the conversion of 7,8-dihydroneopterin to 6-hydroxymethyl-7,8-dihydropterin.</text>
</comment>
<evidence type="ECO:0000256" key="4">
    <source>
        <dbReference type="ARBA" id="ARBA00022909"/>
    </source>
</evidence>
<evidence type="ECO:0000256" key="2">
    <source>
        <dbReference type="ARBA" id="ARBA00005013"/>
    </source>
</evidence>
<evidence type="ECO:0000256" key="3">
    <source>
        <dbReference type="ARBA" id="ARBA00005708"/>
    </source>
</evidence>
<evidence type="ECO:0000256" key="6">
    <source>
        <dbReference type="RuleBase" id="RU362079"/>
    </source>
</evidence>
<dbReference type="RefSeq" id="WP_169806011.1">
    <property type="nucleotide sequence ID" value="NZ_JAXOJX010000086.1"/>
</dbReference>
<feature type="domain" description="Dihydroneopterin aldolase/epimerase" evidence="7">
    <location>
        <begin position="5"/>
        <end position="114"/>
    </location>
</feature>
<gene>
    <name evidence="8" type="primary">folB</name>
    <name evidence="8" type="ORF">SM757_30230</name>
</gene>
<name>A0ABU5IPP9_9BURK</name>
<comment type="similarity">
    <text evidence="3 6">Belongs to the DHNA family.</text>
</comment>
<keyword evidence="5 6" id="KW-0456">Lyase</keyword>
<comment type="caution">
    <text evidence="8">The sequence shown here is derived from an EMBL/GenBank/DDBJ whole genome shotgun (WGS) entry which is preliminary data.</text>
</comment>
<organism evidence="8 9">
    <name type="scientific">Azohydromonas lata</name>
    <dbReference type="NCBI Taxonomy" id="45677"/>
    <lineage>
        <taxon>Bacteria</taxon>
        <taxon>Pseudomonadati</taxon>
        <taxon>Pseudomonadota</taxon>
        <taxon>Betaproteobacteria</taxon>
        <taxon>Burkholderiales</taxon>
        <taxon>Sphaerotilaceae</taxon>
        <taxon>Azohydromonas</taxon>
    </lineage>
</organism>
<evidence type="ECO:0000256" key="1">
    <source>
        <dbReference type="ARBA" id="ARBA00001353"/>
    </source>
</evidence>
<accession>A0ABU5IPP9</accession>
<dbReference type="SUPFAM" id="SSF55620">
    <property type="entry name" value="Tetrahydrobiopterin biosynthesis enzymes-like"/>
    <property type="match status" value="1"/>
</dbReference>
<evidence type="ECO:0000313" key="9">
    <source>
        <dbReference type="Proteomes" id="UP001293718"/>
    </source>
</evidence>
<dbReference type="InterPro" id="IPR006156">
    <property type="entry name" value="Dihydroneopterin_aldolase"/>
</dbReference>
<reference evidence="8 9" key="1">
    <citation type="submission" date="2023-11" db="EMBL/GenBank/DDBJ databases">
        <title>Draft genome of Azohydromonas lata strain H1 (DSM1123), a polyhydroxyalkanoate producer.</title>
        <authorList>
            <person name="Traversa D."/>
            <person name="D'Addabbo P."/>
            <person name="Pazzani C."/>
            <person name="Manzari C."/>
            <person name="Chiara M."/>
            <person name="Scrascia M."/>
        </authorList>
    </citation>
    <scope>NUCLEOTIDE SEQUENCE [LARGE SCALE GENOMIC DNA]</scope>
    <source>
        <strain evidence="8 9">H1</strain>
    </source>
</reference>
<dbReference type="EC" id="4.1.2.25" evidence="6"/>
<dbReference type="PANTHER" id="PTHR42844:SF1">
    <property type="entry name" value="DIHYDRONEOPTERIN ALDOLASE 1-RELATED"/>
    <property type="match status" value="1"/>
</dbReference>
<dbReference type="Gene3D" id="3.30.1130.10">
    <property type="match status" value="1"/>
</dbReference>
<sequence length="134" mass="15275">MLNRIVLRRLMMDARIGVYAWEKEAPQPIVVDLEFDLPHGDACFSDDLADTVDYAAIVERLRAVALTQPHRLVEAMAQTMCTVLQTEFDLQYVRLTLMKLAPFPGSEVGIVVERERAPDFRQEAKFFSTSRETA</sequence>
<dbReference type="Proteomes" id="UP001293718">
    <property type="component" value="Unassembled WGS sequence"/>
</dbReference>
<protein>
    <recommendedName>
        <fullName evidence="6">7,8-dihydroneopterin aldolase</fullName>
        <ecNumber evidence="6">4.1.2.25</ecNumber>
    </recommendedName>
</protein>
<keyword evidence="4 6" id="KW-0289">Folate biosynthesis</keyword>
<dbReference type="Pfam" id="PF02152">
    <property type="entry name" value="FolB"/>
    <property type="match status" value="1"/>
</dbReference>
<evidence type="ECO:0000313" key="8">
    <source>
        <dbReference type="EMBL" id="MDZ5460863.1"/>
    </source>
</evidence>
<comment type="pathway">
    <text evidence="2 6">Cofactor biosynthesis; tetrahydrofolate biosynthesis; 2-amino-4-hydroxy-6-hydroxymethyl-7,8-dihydropteridine diphosphate from 7,8-dihydroneopterin triphosphate: step 3/4.</text>
</comment>
<comment type="catalytic activity">
    <reaction evidence="1 6">
        <text>7,8-dihydroneopterin = 6-hydroxymethyl-7,8-dihydropterin + glycolaldehyde</text>
        <dbReference type="Rhea" id="RHEA:10540"/>
        <dbReference type="ChEBI" id="CHEBI:17001"/>
        <dbReference type="ChEBI" id="CHEBI:17071"/>
        <dbReference type="ChEBI" id="CHEBI:44841"/>
        <dbReference type="EC" id="4.1.2.25"/>
    </reaction>
</comment>
<evidence type="ECO:0000259" key="7">
    <source>
        <dbReference type="SMART" id="SM00905"/>
    </source>
</evidence>